<accession>A0A212JC61</accession>
<dbReference type="EMBL" id="FLUQ01000001">
    <property type="protein sequence ID" value="SBV96982.1"/>
    <property type="molecule type" value="Genomic_DNA"/>
</dbReference>
<gene>
    <name evidence="1" type="ORF">KL86DPRO_11138</name>
</gene>
<reference evidence="1" key="1">
    <citation type="submission" date="2016-04" db="EMBL/GenBank/DDBJ databases">
        <authorList>
            <person name="Evans L.H."/>
            <person name="Alamgir A."/>
            <person name="Owens N."/>
            <person name="Weber N.D."/>
            <person name="Virtaneva K."/>
            <person name="Barbian K."/>
            <person name="Babar A."/>
            <person name="Rosenke K."/>
        </authorList>
    </citation>
    <scope>NUCLEOTIDE SEQUENCE</scope>
    <source>
        <strain evidence="1">86</strain>
    </source>
</reference>
<proteinExistence type="predicted"/>
<organism evidence="1">
    <name type="scientific">uncultured delta proteobacterium</name>
    <dbReference type="NCBI Taxonomy" id="34034"/>
    <lineage>
        <taxon>Bacteria</taxon>
        <taxon>Deltaproteobacteria</taxon>
        <taxon>environmental samples</taxon>
    </lineage>
</organism>
<evidence type="ECO:0000313" key="1">
    <source>
        <dbReference type="EMBL" id="SBV96982.1"/>
    </source>
</evidence>
<dbReference type="AlphaFoldDB" id="A0A212JC61"/>
<sequence>MVMGWSAGQAASALGAVPSITMTAMTDKTIILLHAFIVVLRYSC</sequence>
<name>A0A212JC61_9DELT</name>
<protein>
    <submittedName>
        <fullName evidence="1">Uncharacterized protein</fullName>
    </submittedName>
</protein>